<comment type="caution">
    <text evidence="1">The sequence shown here is derived from an EMBL/GenBank/DDBJ whole genome shotgun (WGS) entry which is preliminary data.</text>
</comment>
<evidence type="ECO:0000313" key="1">
    <source>
        <dbReference type="EMBL" id="MET4724814.1"/>
    </source>
</evidence>
<proteinExistence type="predicted"/>
<name>A0ABV2S6K1_BRAJP</name>
<reference evidence="1 2" key="1">
    <citation type="submission" date="2024-06" db="EMBL/GenBank/DDBJ databases">
        <title>Genomic Encyclopedia of Type Strains, Phase V (KMG-V): Genome sequencing to study the core and pangenomes of soil and plant-associated prokaryotes.</title>
        <authorList>
            <person name="Whitman W."/>
        </authorList>
    </citation>
    <scope>NUCLEOTIDE SEQUENCE [LARGE SCALE GENOMIC DNA]</scope>
    <source>
        <strain evidence="1 2">USDA 160</strain>
    </source>
</reference>
<gene>
    <name evidence="1" type="ORF">ABIF63_008920</name>
</gene>
<dbReference type="Proteomes" id="UP001549291">
    <property type="component" value="Unassembled WGS sequence"/>
</dbReference>
<protein>
    <submittedName>
        <fullName evidence="1">Uncharacterized protein</fullName>
    </submittedName>
</protein>
<evidence type="ECO:0000313" key="2">
    <source>
        <dbReference type="Proteomes" id="UP001549291"/>
    </source>
</evidence>
<dbReference type="EMBL" id="JBEPTQ010000002">
    <property type="protein sequence ID" value="MET4724814.1"/>
    <property type="molecule type" value="Genomic_DNA"/>
</dbReference>
<sequence>MASWRLRSWVRKRWAWITMTPSLVMRWPAVRASRIAASSGKVSLRVSKRNWAEVAAFCPPGLERDKADLDVVFVDSKIADIRSLMAPAIDSGAQDCGFE</sequence>
<accession>A0ABV2S6K1</accession>
<keyword evidence="2" id="KW-1185">Reference proteome</keyword>
<organism evidence="1 2">
    <name type="scientific">Bradyrhizobium japonicum</name>
    <dbReference type="NCBI Taxonomy" id="375"/>
    <lineage>
        <taxon>Bacteria</taxon>
        <taxon>Pseudomonadati</taxon>
        <taxon>Pseudomonadota</taxon>
        <taxon>Alphaproteobacteria</taxon>
        <taxon>Hyphomicrobiales</taxon>
        <taxon>Nitrobacteraceae</taxon>
        <taxon>Bradyrhizobium</taxon>
    </lineage>
</organism>